<comment type="caution">
    <text evidence="1">The sequence shown here is derived from an EMBL/GenBank/DDBJ whole genome shotgun (WGS) entry which is preliminary data.</text>
</comment>
<sequence length="53" mass="5604">MAAIVATSRRACDSGRGPCVRSDSRRQIRAGVACRRTMNILQDVSRDAIGGAA</sequence>
<accession>A0A108U4X8</accession>
<protein>
    <submittedName>
        <fullName evidence="1">Uncharacterized protein</fullName>
    </submittedName>
</protein>
<evidence type="ECO:0000313" key="2">
    <source>
        <dbReference type="Proteomes" id="UP000023435"/>
    </source>
</evidence>
<gene>
    <name evidence="1" type="ORF">AZ78_0170</name>
</gene>
<dbReference type="Proteomes" id="UP000023435">
    <property type="component" value="Unassembled WGS sequence"/>
</dbReference>
<evidence type="ECO:0000313" key="1">
    <source>
        <dbReference type="EMBL" id="KWS02626.1"/>
    </source>
</evidence>
<dbReference type="EMBL" id="JAJA02000001">
    <property type="protein sequence ID" value="KWS02626.1"/>
    <property type="molecule type" value="Genomic_DNA"/>
</dbReference>
<organism evidence="1 2">
    <name type="scientific">Lysobacter capsici AZ78</name>
    <dbReference type="NCBI Taxonomy" id="1444315"/>
    <lineage>
        <taxon>Bacteria</taxon>
        <taxon>Pseudomonadati</taxon>
        <taxon>Pseudomonadota</taxon>
        <taxon>Gammaproteobacteria</taxon>
        <taxon>Lysobacterales</taxon>
        <taxon>Lysobacteraceae</taxon>
        <taxon>Lysobacter</taxon>
    </lineage>
</organism>
<proteinExistence type="predicted"/>
<reference evidence="1 2" key="1">
    <citation type="journal article" date="2014" name="Genome Announc.">
        <title>Draft Genome Sequence of Lysobacter capsici AZ78, a Bacterium Antagonistic to Plant-Pathogenic Oomycetes.</title>
        <authorList>
            <person name="Puopolo G."/>
            <person name="Sonego P."/>
            <person name="Engelen K."/>
            <person name="Pertot I."/>
        </authorList>
    </citation>
    <scope>NUCLEOTIDE SEQUENCE [LARGE SCALE GENOMIC DNA]</scope>
    <source>
        <strain evidence="1 2">AZ78</strain>
    </source>
</reference>
<dbReference type="AlphaFoldDB" id="A0A108U4X8"/>
<name>A0A108U4X8_9GAMM</name>
<keyword evidence="2" id="KW-1185">Reference proteome</keyword>